<accession>D3E161</accession>
<dbReference type="eggNOG" id="arCOG02488">
    <property type="taxonomic scope" value="Archaea"/>
</dbReference>
<dbReference type="EMBL" id="CP001719">
    <property type="protein sequence ID" value="ADC46344.1"/>
    <property type="molecule type" value="Genomic_DNA"/>
</dbReference>
<dbReference type="eggNOG" id="arCOG03946">
    <property type="taxonomic scope" value="Archaea"/>
</dbReference>
<protein>
    <submittedName>
        <fullName evidence="2">Adhesin-like protein</fullName>
    </submittedName>
</protein>
<evidence type="ECO:0000256" key="1">
    <source>
        <dbReference type="SAM" id="MobiDB-lite"/>
    </source>
</evidence>
<dbReference type="AlphaFoldDB" id="D3E161"/>
<gene>
    <name evidence="2" type="ordered locus">mru_0493</name>
</gene>
<proteinExistence type="predicted"/>
<feature type="compositionally biased region" description="Polar residues" evidence="1">
    <location>
        <begin position="72"/>
        <end position="85"/>
    </location>
</feature>
<evidence type="ECO:0000313" key="3">
    <source>
        <dbReference type="Proteomes" id="UP000008680"/>
    </source>
</evidence>
<dbReference type="RefSeq" id="WP_012955295.1">
    <property type="nucleotide sequence ID" value="NC_013790.1"/>
</dbReference>
<dbReference type="Gene3D" id="2.60.40.10">
    <property type="entry name" value="Immunoglobulins"/>
    <property type="match status" value="2"/>
</dbReference>
<keyword evidence="3" id="KW-1185">Reference proteome</keyword>
<feature type="compositionally biased region" description="Low complexity" evidence="1">
    <location>
        <begin position="34"/>
        <end position="67"/>
    </location>
</feature>
<dbReference type="GeneID" id="8770134"/>
<dbReference type="PATRIC" id="fig|634498.28.peg.495"/>
<name>D3E161_METRM</name>
<sequence length="815" mass="87657">MIKKITILSVILILFLAVSTVAAIDVDTNDNLDDGSSSNSDLISSSSLDSSSSDDVSSGSSEVSSSDESLDGNNLSDGNVSSSDESVGADNLSDGNVSSSDESVGADNLSDDESSSDALSEELPKTETVIKADPINYNYASVKGLTINLTDSAGLALSNKTLTVKVSALNKTSNLTTNSKGQAIFKLSASVGSYDVFISFTGDESYAPSNASSKITIKKSSTKIKLSNIHGYLTISNYVSVTLLDSAGKPIKSKSVTIQVNKAKYNVKTDSKGIAKVKVANKIGTYSVNAKFSGDKNYYASSNSSKLTITKMKVYIKAPSVKYYMTNSSAPYLTINLTNVKGSPLAKKKVSVKIGKKTYTLKTNSQGIAKFKFTKKVSSYNCKINFKATSNFYGASVNSKMTIQKMPTSLKAPSVSINSTNYGKVLISLKDGKGKALKNTTVTVNVTELKKVFTLKTNASGVATFSFNGEKTFNLKIKYAGNKNYAASSVSSKINVKQIKVKLSDVIGASRVLIDYVNRTKDLPSNVQYNNYNFTVTQLTYLASKAVKNINNKNYGDIVLISVPKSYKSSGEIYDTVYKKDFVKIANSVVGSSYNYKNKEYVSYSIYKVPFKVYSISFAKVLNFYGNNKKLPNYSLFTLADFAKVKDNGGYNFYLTTDNIAGKKSDLNMLKSLAKTLKSMGYNAVIVGIGPDIHNVAYRYGCTGNNSVLLACFGGVDVGCIEEWAGDLGDLNGHSFVNSYQGAHVLGLWFTKPYGASVSLNKKVGIAWDADYGFPLNTPAKYMKSHNISYIETGTVANACKLLSEGKMGGPQLIS</sequence>
<dbReference type="InterPro" id="IPR008964">
    <property type="entry name" value="Invasin/intimin_cell_adhesion"/>
</dbReference>
<dbReference type="InterPro" id="IPR013783">
    <property type="entry name" value="Ig-like_fold"/>
</dbReference>
<dbReference type="KEGG" id="mru:mru_0493"/>
<dbReference type="HOGENOM" id="CLU_346360_0_0_2"/>
<reference evidence="2 3" key="1">
    <citation type="journal article" date="2010" name="PLoS ONE">
        <title>The genome sequence of the rumen methanogen Methanobrevibacter ruminantium reveals new possibilities for controlling ruminant methane emissions.</title>
        <authorList>
            <person name="Leahy S.C."/>
            <person name="Kelly W.J."/>
            <person name="Altermann E."/>
            <person name="Ronimus R.S."/>
            <person name="Yeoman C.J."/>
            <person name="Pacheco D.M."/>
            <person name="Li D."/>
            <person name="Kong Z."/>
            <person name="McTavish S."/>
            <person name="Sang C."/>
            <person name="Lambie S.C."/>
            <person name="Janssen P.H."/>
            <person name="Dey D."/>
            <person name="Attwood G.T."/>
        </authorList>
    </citation>
    <scope>NUCLEOTIDE SEQUENCE [LARGE SCALE GENOMIC DNA]</scope>
    <source>
        <strain evidence="3">ATCC 35063 / DSM 1093 / JCM 13430 / OCM 146 / M1</strain>
    </source>
</reference>
<dbReference type="Proteomes" id="UP000008680">
    <property type="component" value="Chromosome"/>
</dbReference>
<evidence type="ECO:0000313" key="2">
    <source>
        <dbReference type="EMBL" id="ADC46344.1"/>
    </source>
</evidence>
<dbReference type="SUPFAM" id="SSF49373">
    <property type="entry name" value="Invasin/intimin cell-adhesion fragments"/>
    <property type="match status" value="1"/>
</dbReference>
<organism evidence="2 3">
    <name type="scientific">Methanobrevibacter ruminantium (strain ATCC 35063 / DSM 1093 / JCM 13430 / OCM 146 / M1)</name>
    <name type="common">Methanobacterium ruminantium</name>
    <dbReference type="NCBI Taxonomy" id="634498"/>
    <lineage>
        <taxon>Archaea</taxon>
        <taxon>Methanobacteriati</taxon>
        <taxon>Methanobacteriota</taxon>
        <taxon>Methanomada group</taxon>
        <taxon>Methanobacteria</taxon>
        <taxon>Methanobacteriales</taxon>
        <taxon>Methanobacteriaceae</taxon>
        <taxon>Methanobrevibacter</taxon>
    </lineage>
</organism>
<feature type="region of interest" description="Disordered" evidence="1">
    <location>
        <begin position="29"/>
        <end position="125"/>
    </location>
</feature>
<feature type="compositionally biased region" description="Polar residues" evidence="1">
    <location>
        <begin position="93"/>
        <end position="102"/>
    </location>
</feature>